<evidence type="ECO:0000256" key="3">
    <source>
        <dbReference type="ARBA" id="ARBA00022490"/>
    </source>
</evidence>
<proteinExistence type="inferred from homology"/>
<dbReference type="InterPro" id="IPR046886">
    <property type="entry name" value="RsmE_MTase_dom"/>
</dbReference>
<keyword evidence="4 10" id="KW-0698">rRNA processing</keyword>
<dbReference type="InterPro" id="IPR046887">
    <property type="entry name" value="RsmE_PUA-like"/>
</dbReference>
<dbReference type="PANTHER" id="PTHR30027:SF3">
    <property type="entry name" value="16S RRNA (URACIL(1498)-N(3))-METHYLTRANSFERASE"/>
    <property type="match status" value="1"/>
</dbReference>
<evidence type="ECO:0000256" key="2">
    <source>
        <dbReference type="ARBA" id="ARBA00005528"/>
    </source>
</evidence>
<dbReference type="PIRSF" id="PIRSF015601">
    <property type="entry name" value="MTase_slr0722"/>
    <property type="match status" value="1"/>
</dbReference>
<feature type="domain" description="Ribosomal RNA small subunit methyltransferase E PUA-like" evidence="12">
    <location>
        <begin position="14"/>
        <end position="57"/>
    </location>
</feature>
<evidence type="ECO:0000259" key="12">
    <source>
        <dbReference type="Pfam" id="PF20260"/>
    </source>
</evidence>
<reference evidence="13 14" key="1">
    <citation type="submission" date="2019-10" db="EMBL/GenBank/DDBJ databases">
        <title>Draft Genome Sequence of Cytophagaceae sp. SJW1-29.</title>
        <authorList>
            <person name="Choi A."/>
        </authorList>
    </citation>
    <scope>NUCLEOTIDE SEQUENCE [LARGE SCALE GENOMIC DNA]</scope>
    <source>
        <strain evidence="13 14">SJW1-29</strain>
    </source>
</reference>
<comment type="caution">
    <text evidence="13">The sequence shown here is derived from an EMBL/GenBank/DDBJ whole genome shotgun (WGS) entry which is preliminary data.</text>
</comment>
<dbReference type="InterPro" id="IPR006700">
    <property type="entry name" value="RsmE"/>
</dbReference>
<keyword evidence="3 10" id="KW-0963">Cytoplasm</keyword>
<dbReference type="PANTHER" id="PTHR30027">
    <property type="entry name" value="RIBOSOMAL RNA SMALL SUBUNIT METHYLTRANSFERASE E"/>
    <property type="match status" value="1"/>
</dbReference>
<evidence type="ECO:0000256" key="4">
    <source>
        <dbReference type="ARBA" id="ARBA00022552"/>
    </source>
</evidence>
<evidence type="ECO:0000259" key="11">
    <source>
        <dbReference type="Pfam" id="PF04452"/>
    </source>
</evidence>
<evidence type="ECO:0000256" key="9">
    <source>
        <dbReference type="ARBA" id="ARBA00047944"/>
    </source>
</evidence>
<dbReference type="GO" id="GO:0070042">
    <property type="term" value="F:rRNA (uridine-N3-)-methyltransferase activity"/>
    <property type="evidence" value="ECO:0007669"/>
    <property type="project" value="TreeGrafter"/>
</dbReference>
<evidence type="ECO:0000256" key="5">
    <source>
        <dbReference type="ARBA" id="ARBA00022603"/>
    </source>
</evidence>
<protein>
    <recommendedName>
        <fullName evidence="10">Ribosomal RNA small subunit methyltransferase E</fullName>
        <ecNumber evidence="10">2.1.1.193</ecNumber>
    </recommendedName>
</protein>
<evidence type="ECO:0000256" key="8">
    <source>
        <dbReference type="ARBA" id="ARBA00025699"/>
    </source>
</evidence>
<dbReference type="Gene3D" id="2.40.240.20">
    <property type="entry name" value="Hypothetical PUA domain-like, domain 1"/>
    <property type="match status" value="1"/>
</dbReference>
<dbReference type="Proteomes" id="UP000479293">
    <property type="component" value="Unassembled WGS sequence"/>
</dbReference>
<dbReference type="Pfam" id="PF04452">
    <property type="entry name" value="Methyltrans_RNA"/>
    <property type="match status" value="1"/>
</dbReference>
<comment type="catalytic activity">
    <reaction evidence="9 10">
        <text>uridine(1498) in 16S rRNA + S-adenosyl-L-methionine = N(3)-methyluridine(1498) in 16S rRNA + S-adenosyl-L-homocysteine + H(+)</text>
        <dbReference type="Rhea" id="RHEA:42920"/>
        <dbReference type="Rhea" id="RHEA-COMP:10283"/>
        <dbReference type="Rhea" id="RHEA-COMP:10284"/>
        <dbReference type="ChEBI" id="CHEBI:15378"/>
        <dbReference type="ChEBI" id="CHEBI:57856"/>
        <dbReference type="ChEBI" id="CHEBI:59789"/>
        <dbReference type="ChEBI" id="CHEBI:65315"/>
        <dbReference type="ChEBI" id="CHEBI:74502"/>
        <dbReference type="EC" id="2.1.1.193"/>
    </reaction>
</comment>
<evidence type="ECO:0000256" key="7">
    <source>
        <dbReference type="ARBA" id="ARBA00022691"/>
    </source>
</evidence>
<accession>A0A7C9BI31</accession>
<dbReference type="AlphaFoldDB" id="A0A7C9BI31"/>
<dbReference type="EC" id="2.1.1.193" evidence="10"/>
<dbReference type="NCBIfam" id="TIGR00046">
    <property type="entry name" value="RsmE family RNA methyltransferase"/>
    <property type="match status" value="1"/>
</dbReference>
<dbReference type="SUPFAM" id="SSF75217">
    <property type="entry name" value="alpha/beta knot"/>
    <property type="match status" value="1"/>
</dbReference>
<dbReference type="CDD" id="cd18084">
    <property type="entry name" value="RsmE-like"/>
    <property type="match status" value="1"/>
</dbReference>
<dbReference type="GO" id="GO:0005737">
    <property type="term" value="C:cytoplasm"/>
    <property type="evidence" value="ECO:0007669"/>
    <property type="project" value="UniProtKB-SubCell"/>
</dbReference>
<dbReference type="GO" id="GO:0070475">
    <property type="term" value="P:rRNA base methylation"/>
    <property type="evidence" value="ECO:0007669"/>
    <property type="project" value="TreeGrafter"/>
</dbReference>
<comment type="similarity">
    <text evidence="2 10">Belongs to the RNA methyltransferase RsmE family.</text>
</comment>
<dbReference type="InterPro" id="IPR029026">
    <property type="entry name" value="tRNA_m1G_MTases_N"/>
</dbReference>
<keyword evidence="7 10" id="KW-0949">S-adenosyl-L-methionine</keyword>
<dbReference type="InterPro" id="IPR015947">
    <property type="entry name" value="PUA-like_sf"/>
</dbReference>
<dbReference type="SUPFAM" id="SSF88697">
    <property type="entry name" value="PUA domain-like"/>
    <property type="match status" value="1"/>
</dbReference>
<comment type="function">
    <text evidence="8 10">Specifically methylates the N3 position of the uracil ring of uridine 1498 (m3U1498) in 16S rRNA. Acts on the fully assembled 30S ribosomal subunit.</text>
</comment>
<keyword evidence="6 10" id="KW-0808">Transferase</keyword>
<dbReference type="Pfam" id="PF20260">
    <property type="entry name" value="PUA_4"/>
    <property type="match status" value="1"/>
</dbReference>
<sequence length="236" mass="26971">MHVFYQPDNKKHFLETDEAHHCIKVLRARPGDELVVTDGRGGVSKGTIVSINPKRVEYQVRDFYQVPLPDYRIHMAICPTRKAERNEWMVEKMTELGVHKIQFVISEHTHRETMKRVLNPERLIRVALSAMKQSQQFHLPEFAYFLNLDTYLGQVEAKERYIAYVASEDIPRHLIQQLSPVRPVEILIGPEGDFSTAEIEAAQAADFKPVSLGDTRLRTETAAVVACHSAVLAQIQ</sequence>
<evidence type="ECO:0000256" key="6">
    <source>
        <dbReference type="ARBA" id="ARBA00022679"/>
    </source>
</evidence>
<dbReference type="InterPro" id="IPR029028">
    <property type="entry name" value="Alpha/beta_knot_MTases"/>
</dbReference>
<keyword evidence="14" id="KW-1185">Reference proteome</keyword>
<gene>
    <name evidence="13" type="ORF">GBK04_24655</name>
</gene>
<evidence type="ECO:0000313" key="13">
    <source>
        <dbReference type="EMBL" id="MPR36440.1"/>
    </source>
</evidence>
<evidence type="ECO:0000256" key="10">
    <source>
        <dbReference type="PIRNR" id="PIRNR015601"/>
    </source>
</evidence>
<dbReference type="EMBL" id="WHLY01000002">
    <property type="protein sequence ID" value="MPR36440.1"/>
    <property type="molecule type" value="Genomic_DNA"/>
</dbReference>
<dbReference type="RefSeq" id="WP_152764338.1">
    <property type="nucleotide sequence ID" value="NZ_WHLY01000002.1"/>
</dbReference>
<evidence type="ECO:0000256" key="1">
    <source>
        <dbReference type="ARBA" id="ARBA00004496"/>
    </source>
</evidence>
<organism evidence="13 14">
    <name type="scientific">Salmonirosea aquatica</name>
    <dbReference type="NCBI Taxonomy" id="2654236"/>
    <lineage>
        <taxon>Bacteria</taxon>
        <taxon>Pseudomonadati</taxon>
        <taxon>Bacteroidota</taxon>
        <taxon>Cytophagia</taxon>
        <taxon>Cytophagales</taxon>
        <taxon>Spirosomataceae</taxon>
        <taxon>Salmonirosea</taxon>
    </lineage>
</organism>
<comment type="subcellular location">
    <subcellularLocation>
        <location evidence="1 10">Cytoplasm</location>
    </subcellularLocation>
</comment>
<evidence type="ECO:0000313" key="14">
    <source>
        <dbReference type="Proteomes" id="UP000479293"/>
    </source>
</evidence>
<feature type="domain" description="Ribosomal RNA small subunit methyltransferase E methyltransferase" evidence="11">
    <location>
        <begin position="72"/>
        <end position="228"/>
    </location>
</feature>
<name>A0A7C9BI31_9BACT</name>
<dbReference type="Gene3D" id="3.40.1280.10">
    <property type="match status" value="1"/>
</dbReference>
<keyword evidence="5 10" id="KW-0489">Methyltransferase</keyword>